<evidence type="ECO:0000313" key="8">
    <source>
        <dbReference type="Proteomes" id="UP000224182"/>
    </source>
</evidence>
<comment type="catalytic activity">
    <reaction evidence="4 5">
        <text>dUTP + H2O = dUMP + diphosphate + H(+)</text>
        <dbReference type="Rhea" id="RHEA:10248"/>
        <dbReference type="ChEBI" id="CHEBI:15377"/>
        <dbReference type="ChEBI" id="CHEBI:15378"/>
        <dbReference type="ChEBI" id="CHEBI:33019"/>
        <dbReference type="ChEBI" id="CHEBI:61555"/>
        <dbReference type="ChEBI" id="CHEBI:246422"/>
        <dbReference type="EC" id="3.6.1.23"/>
    </reaction>
</comment>
<keyword evidence="2 5" id="KW-0378">Hydrolase</keyword>
<dbReference type="PANTHER" id="PTHR11241:SF0">
    <property type="entry name" value="DEOXYURIDINE 5'-TRIPHOSPHATE NUCLEOTIDOHYDROLASE"/>
    <property type="match status" value="1"/>
</dbReference>
<dbReference type="AlphaFoldDB" id="A0A2C6AWU9"/>
<protein>
    <recommendedName>
        <fullName evidence="5">Deoxyuridine 5'-triphosphate nucleotidohydrolase</fullName>
        <shortName evidence="5">dUTPase</shortName>
        <ecNumber evidence="5">3.6.1.23</ecNumber>
    </recommendedName>
    <alternativeName>
        <fullName evidence="5">dUTP pyrophosphatase</fullName>
    </alternativeName>
</protein>
<dbReference type="GO" id="GO:0000287">
    <property type="term" value="F:magnesium ion binding"/>
    <property type="evidence" value="ECO:0007669"/>
    <property type="project" value="UniProtKB-UniRule"/>
</dbReference>
<proteinExistence type="inferred from homology"/>
<dbReference type="SUPFAM" id="SSF51283">
    <property type="entry name" value="dUTPase-like"/>
    <property type="match status" value="1"/>
</dbReference>
<dbReference type="NCBIfam" id="TIGR00576">
    <property type="entry name" value="dut"/>
    <property type="match status" value="1"/>
</dbReference>
<feature type="binding site" evidence="5">
    <location>
        <position position="79"/>
    </location>
    <ligand>
        <name>substrate</name>
    </ligand>
</feature>
<evidence type="ECO:0000256" key="2">
    <source>
        <dbReference type="ARBA" id="ARBA00022801"/>
    </source>
</evidence>
<reference evidence="7 8" key="1">
    <citation type="submission" date="2017-06" db="EMBL/GenBank/DDBJ databases">
        <title>Draft genome sequence of Fusobacterium nucleatum subsp. polymorphum KCOM 1271 (=ChDC F305).</title>
        <authorList>
            <person name="Kook J.-K."/>
            <person name="Park S.-N."/>
            <person name="Lim Y.K."/>
            <person name="Roh H."/>
        </authorList>
    </citation>
    <scope>NUCLEOTIDE SEQUENCE [LARGE SCALE GENOMIC DNA]</scope>
    <source>
        <strain evidence="8">KCOM 1271 (ChDC F305)</strain>
    </source>
</reference>
<comment type="function">
    <text evidence="5">This enzyme is involved in nucleotide metabolism: it produces dUMP, the immediate precursor of thymidine nucleotides and it decreases the intracellular concentration of dUTP so that uracil cannot be incorporated into DNA.</text>
</comment>
<comment type="cofactor">
    <cofactor evidence="5">
        <name>Mg(2+)</name>
        <dbReference type="ChEBI" id="CHEBI:18420"/>
    </cofactor>
</comment>
<keyword evidence="5" id="KW-0479">Metal-binding</keyword>
<sequence length="147" mass="16054">MNKVKIRVLKKDGLSLPKYGTELSAGADIYSYNQEPIELKVGETKLIPTGLQLDIPDGYEIQLRPRSGLALKNQLTMLNTPATIDADFKGEIGVILTNLGKETFIVEPGMRIAQMVLNRVEQIDFELTNDIGKSDRGTGGFGSTGTK</sequence>
<dbReference type="InterPro" id="IPR033704">
    <property type="entry name" value="dUTPase_trimeric"/>
</dbReference>
<comment type="caution">
    <text evidence="5">Lacks conserved residue(s) required for the propagation of feature annotation.</text>
</comment>
<keyword evidence="5" id="KW-0460">Magnesium</keyword>
<accession>A0A2C6AWU9</accession>
<evidence type="ECO:0000259" key="6">
    <source>
        <dbReference type="Pfam" id="PF00692"/>
    </source>
</evidence>
<feature type="binding site" evidence="5">
    <location>
        <begin position="83"/>
        <end position="85"/>
    </location>
    <ligand>
        <name>substrate</name>
    </ligand>
</feature>
<evidence type="ECO:0000313" key="7">
    <source>
        <dbReference type="EMBL" id="PHI06599.1"/>
    </source>
</evidence>
<dbReference type="GO" id="GO:0004170">
    <property type="term" value="F:dUTP diphosphatase activity"/>
    <property type="evidence" value="ECO:0007669"/>
    <property type="project" value="UniProtKB-UniRule"/>
</dbReference>
<feature type="domain" description="dUTPase-like" evidence="6">
    <location>
        <begin position="15"/>
        <end position="145"/>
    </location>
</feature>
<comment type="caution">
    <text evidence="7">The sequence shown here is derived from an EMBL/GenBank/DDBJ whole genome shotgun (WGS) entry which is preliminary data.</text>
</comment>
<comment type="similarity">
    <text evidence="1 5">Belongs to the dUTPase family.</text>
</comment>
<dbReference type="PANTHER" id="PTHR11241">
    <property type="entry name" value="DEOXYURIDINE 5'-TRIPHOSPHATE NUCLEOTIDOHYDROLASE"/>
    <property type="match status" value="1"/>
</dbReference>
<dbReference type="EMBL" id="NIRN01000001">
    <property type="protein sequence ID" value="PHI06599.1"/>
    <property type="molecule type" value="Genomic_DNA"/>
</dbReference>
<dbReference type="GO" id="GO:0006226">
    <property type="term" value="P:dUMP biosynthetic process"/>
    <property type="evidence" value="ECO:0007669"/>
    <property type="project" value="UniProtKB-UniRule"/>
</dbReference>
<keyword evidence="3 5" id="KW-0546">Nucleotide metabolism</keyword>
<name>A0A2C6AWU9_FUSNP</name>
<dbReference type="InterPro" id="IPR029054">
    <property type="entry name" value="dUTPase-like"/>
</dbReference>
<dbReference type="InterPro" id="IPR036157">
    <property type="entry name" value="dUTPase-like_sf"/>
</dbReference>
<dbReference type="Pfam" id="PF00692">
    <property type="entry name" value="dUTPase"/>
    <property type="match status" value="1"/>
</dbReference>
<evidence type="ECO:0000256" key="4">
    <source>
        <dbReference type="ARBA" id="ARBA00047686"/>
    </source>
</evidence>
<feature type="binding site" evidence="5">
    <location>
        <begin position="66"/>
        <end position="68"/>
    </location>
    <ligand>
        <name>substrate</name>
    </ligand>
</feature>
<dbReference type="Proteomes" id="UP000224182">
    <property type="component" value="Unassembled WGS sequence"/>
</dbReference>
<dbReference type="InterPro" id="IPR008181">
    <property type="entry name" value="dUTPase"/>
</dbReference>
<dbReference type="CDD" id="cd07557">
    <property type="entry name" value="trimeric_dUTPase"/>
    <property type="match status" value="1"/>
</dbReference>
<dbReference type="UniPathway" id="UPA00610">
    <property type="reaction ID" value="UER00666"/>
</dbReference>
<evidence type="ECO:0000256" key="5">
    <source>
        <dbReference type="HAMAP-Rule" id="MF_00116"/>
    </source>
</evidence>
<comment type="pathway">
    <text evidence="5">Pyrimidine metabolism; dUMP biosynthesis; dUMP from dCTP (dUTP route): step 2/2.</text>
</comment>
<dbReference type="NCBIfam" id="NF001862">
    <property type="entry name" value="PRK00601.1"/>
    <property type="match status" value="1"/>
</dbReference>
<evidence type="ECO:0000256" key="1">
    <source>
        <dbReference type="ARBA" id="ARBA00006581"/>
    </source>
</evidence>
<dbReference type="EC" id="3.6.1.23" evidence="5"/>
<dbReference type="RefSeq" id="WP_098974326.1">
    <property type="nucleotide sequence ID" value="NZ_CP077115.1"/>
</dbReference>
<dbReference type="Gene3D" id="2.70.40.10">
    <property type="match status" value="1"/>
</dbReference>
<gene>
    <name evidence="5" type="primary">dut</name>
    <name evidence="7" type="ORF">CBG54_05910</name>
</gene>
<organism evidence="7 8">
    <name type="scientific">Fusobacterium nucleatum subsp. polymorphum</name>
    <name type="common">Fusobacterium polymorphum</name>
    <dbReference type="NCBI Taxonomy" id="76857"/>
    <lineage>
        <taxon>Bacteria</taxon>
        <taxon>Fusobacteriati</taxon>
        <taxon>Fusobacteriota</taxon>
        <taxon>Fusobacteriia</taxon>
        <taxon>Fusobacteriales</taxon>
        <taxon>Fusobacteriaceae</taxon>
        <taxon>Fusobacterium</taxon>
    </lineage>
</organism>
<dbReference type="GO" id="GO:0046081">
    <property type="term" value="P:dUTP catabolic process"/>
    <property type="evidence" value="ECO:0007669"/>
    <property type="project" value="InterPro"/>
</dbReference>
<dbReference type="HAMAP" id="MF_00116">
    <property type="entry name" value="dUTPase_bact"/>
    <property type="match status" value="1"/>
</dbReference>
<evidence type="ECO:0000256" key="3">
    <source>
        <dbReference type="ARBA" id="ARBA00023080"/>
    </source>
</evidence>